<gene>
    <name evidence="2" type="ORF">OE88DRAFT_1664693</name>
</gene>
<dbReference type="InterPro" id="IPR036291">
    <property type="entry name" value="NAD(P)-bd_dom_sf"/>
</dbReference>
<dbReference type="SUPFAM" id="SSF50129">
    <property type="entry name" value="GroES-like"/>
    <property type="match status" value="1"/>
</dbReference>
<dbReference type="STRING" id="5364.A0A5C3MRW1"/>
<evidence type="ECO:0000313" key="3">
    <source>
        <dbReference type="Proteomes" id="UP000305948"/>
    </source>
</evidence>
<sequence>MTASIPSKTRAYRLPKTEGIQSLVLEEGPVPQPKASEVLVKIHAVSLNYRDLVIATGQYVWGTKPDLIPTSDMSGTIISLGEDVKGWQVGERVCANFFLDHIYGDITREIPASALGAGIDGTLTEYRTFPAQSLVRVPKNLTHVEASTLPCAAVTAYSALFGPCPVKAGETVLCIGTGGVSIFAAQIAKVCGAEAIVTSSSDEKLEVAKKLGAKHLINYKTHPEWEKEVLKITNGRGADHVIEVGGPGTFDKSLASVRPQGSVHVIGFLAQTTETSNIPMKILSGCVNVRGIGVGPRSAFEQMNRLFEVNDVKPAVSKVFPFEQAKEALEFLAAQKHVGKVVIQVAED</sequence>
<dbReference type="PANTHER" id="PTHR45033">
    <property type="match status" value="1"/>
</dbReference>
<dbReference type="Gene3D" id="3.90.180.10">
    <property type="entry name" value="Medium-chain alcohol dehydrogenases, catalytic domain"/>
    <property type="match status" value="1"/>
</dbReference>
<dbReference type="Proteomes" id="UP000305948">
    <property type="component" value="Unassembled WGS sequence"/>
</dbReference>
<dbReference type="InterPro" id="IPR020843">
    <property type="entry name" value="ER"/>
</dbReference>
<dbReference type="SUPFAM" id="SSF51735">
    <property type="entry name" value="NAD(P)-binding Rossmann-fold domains"/>
    <property type="match status" value="1"/>
</dbReference>
<protein>
    <submittedName>
        <fullName evidence="2">NAD(P)-binding protein</fullName>
    </submittedName>
</protein>
<dbReference type="EMBL" id="ML213520">
    <property type="protein sequence ID" value="TFK48229.1"/>
    <property type="molecule type" value="Genomic_DNA"/>
</dbReference>
<evidence type="ECO:0000259" key="1">
    <source>
        <dbReference type="SMART" id="SM00829"/>
    </source>
</evidence>
<dbReference type="SMART" id="SM00829">
    <property type="entry name" value="PKS_ER"/>
    <property type="match status" value="1"/>
</dbReference>
<proteinExistence type="predicted"/>
<dbReference type="CDD" id="cd08276">
    <property type="entry name" value="MDR7"/>
    <property type="match status" value="1"/>
</dbReference>
<reference evidence="2 3" key="1">
    <citation type="journal article" date="2019" name="Nat. Ecol. Evol.">
        <title>Megaphylogeny resolves global patterns of mushroom evolution.</title>
        <authorList>
            <person name="Varga T."/>
            <person name="Krizsan K."/>
            <person name="Foldi C."/>
            <person name="Dima B."/>
            <person name="Sanchez-Garcia M."/>
            <person name="Sanchez-Ramirez S."/>
            <person name="Szollosi G.J."/>
            <person name="Szarkandi J.G."/>
            <person name="Papp V."/>
            <person name="Albert L."/>
            <person name="Andreopoulos W."/>
            <person name="Angelini C."/>
            <person name="Antonin V."/>
            <person name="Barry K.W."/>
            <person name="Bougher N.L."/>
            <person name="Buchanan P."/>
            <person name="Buyck B."/>
            <person name="Bense V."/>
            <person name="Catcheside P."/>
            <person name="Chovatia M."/>
            <person name="Cooper J."/>
            <person name="Damon W."/>
            <person name="Desjardin D."/>
            <person name="Finy P."/>
            <person name="Geml J."/>
            <person name="Haridas S."/>
            <person name="Hughes K."/>
            <person name="Justo A."/>
            <person name="Karasinski D."/>
            <person name="Kautmanova I."/>
            <person name="Kiss B."/>
            <person name="Kocsube S."/>
            <person name="Kotiranta H."/>
            <person name="LaButti K.M."/>
            <person name="Lechner B.E."/>
            <person name="Liimatainen K."/>
            <person name="Lipzen A."/>
            <person name="Lukacs Z."/>
            <person name="Mihaltcheva S."/>
            <person name="Morgado L.N."/>
            <person name="Niskanen T."/>
            <person name="Noordeloos M.E."/>
            <person name="Ohm R.A."/>
            <person name="Ortiz-Santana B."/>
            <person name="Ovrebo C."/>
            <person name="Racz N."/>
            <person name="Riley R."/>
            <person name="Savchenko A."/>
            <person name="Shiryaev A."/>
            <person name="Soop K."/>
            <person name="Spirin V."/>
            <person name="Szebenyi C."/>
            <person name="Tomsovsky M."/>
            <person name="Tulloss R.E."/>
            <person name="Uehling J."/>
            <person name="Grigoriev I.V."/>
            <person name="Vagvolgyi C."/>
            <person name="Papp T."/>
            <person name="Martin F.M."/>
            <person name="Miettinen O."/>
            <person name="Hibbett D.S."/>
            <person name="Nagy L.G."/>
        </authorList>
    </citation>
    <scope>NUCLEOTIDE SEQUENCE [LARGE SCALE GENOMIC DNA]</scope>
    <source>
        <strain evidence="2 3">OMC1185</strain>
    </source>
</reference>
<dbReference type="InterPro" id="IPR013154">
    <property type="entry name" value="ADH-like_N"/>
</dbReference>
<dbReference type="InterPro" id="IPR052711">
    <property type="entry name" value="Zinc_ADH-like"/>
</dbReference>
<accession>A0A5C3MRW1</accession>
<dbReference type="InterPro" id="IPR011032">
    <property type="entry name" value="GroES-like_sf"/>
</dbReference>
<dbReference type="Gene3D" id="3.40.50.720">
    <property type="entry name" value="NAD(P)-binding Rossmann-like Domain"/>
    <property type="match status" value="1"/>
</dbReference>
<name>A0A5C3MRW1_9AGAM</name>
<dbReference type="Pfam" id="PF08240">
    <property type="entry name" value="ADH_N"/>
    <property type="match status" value="1"/>
</dbReference>
<dbReference type="PANTHER" id="PTHR45033:SF2">
    <property type="entry name" value="ZINC-TYPE ALCOHOL DEHYDROGENASE-LIKE PROTEIN C1773.06C"/>
    <property type="match status" value="1"/>
</dbReference>
<dbReference type="GO" id="GO:0016491">
    <property type="term" value="F:oxidoreductase activity"/>
    <property type="evidence" value="ECO:0007669"/>
    <property type="project" value="InterPro"/>
</dbReference>
<dbReference type="Pfam" id="PF00107">
    <property type="entry name" value="ADH_zinc_N"/>
    <property type="match status" value="1"/>
</dbReference>
<dbReference type="OrthoDB" id="9930022at2759"/>
<dbReference type="AlphaFoldDB" id="A0A5C3MRW1"/>
<feature type="domain" description="Enoyl reductase (ER)" evidence="1">
    <location>
        <begin position="19"/>
        <end position="343"/>
    </location>
</feature>
<keyword evidence="3" id="KW-1185">Reference proteome</keyword>
<evidence type="ECO:0000313" key="2">
    <source>
        <dbReference type="EMBL" id="TFK48229.1"/>
    </source>
</evidence>
<organism evidence="2 3">
    <name type="scientific">Heliocybe sulcata</name>
    <dbReference type="NCBI Taxonomy" id="5364"/>
    <lineage>
        <taxon>Eukaryota</taxon>
        <taxon>Fungi</taxon>
        <taxon>Dikarya</taxon>
        <taxon>Basidiomycota</taxon>
        <taxon>Agaricomycotina</taxon>
        <taxon>Agaricomycetes</taxon>
        <taxon>Gloeophyllales</taxon>
        <taxon>Gloeophyllaceae</taxon>
        <taxon>Heliocybe</taxon>
    </lineage>
</organism>
<dbReference type="InterPro" id="IPR013149">
    <property type="entry name" value="ADH-like_C"/>
</dbReference>